<accession>A0A316FLL7</accession>
<feature type="short sequence motif" description="HXXXXD motif" evidence="14">
    <location>
        <begin position="306"/>
        <end position="311"/>
    </location>
</feature>
<dbReference type="NCBIfam" id="TIGR03703">
    <property type="entry name" value="plsB"/>
    <property type="match status" value="1"/>
</dbReference>
<dbReference type="InterPro" id="IPR045520">
    <property type="entry name" value="GPAT/DHAPAT_C"/>
</dbReference>
<evidence type="ECO:0000256" key="12">
    <source>
        <dbReference type="ARBA" id="ARBA00023315"/>
    </source>
</evidence>
<evidence type="ECO:0000256" key="2">
    <source>
        <dbReference type="ARBA" id="ARBA00004765"/>
    </source>
</evidence>
<keyword evidence="8 14" id="KW-0808">Transferase</keyword>
<dbReference type="UniPathway" id="UPA00557">
    <property type="reaction ID" value="UER00612"/>
</dbReference>
<evidence type="ECO:0000313" key="17">
    <source>
        <dbReference type="Proteomes" id="UP000245790"/>
    </source>
</evidence>
<evidence type="ECO:0000259" key="15">
    <source>
        <dbReference type="SMART" id="SM00563"/>
    </source>
</evidence>
<dbReference type="GO" id="GO:0006631">
    <property type="term" value="P:fatty acid metabolic process"/>
    <property type="evidence" value="ECO:0007669"/>
    <property type="project" value="TreeGrafter"/>
</dbReference>
<dbReference type="InterPro" id="IPR041728">
    <property type="entry name" value="GPAT/DHAPAT_LPLAT"/>
</dbReference>
<protein>
    <recommendedName>
        <fullName evidence="6 14">Glycerol-3-phosphate acyltransferase</fullName>
        <shortName evidence="14">GPAT</shortName>
        <ecNumber evidence="5 14">2.3.1.15</ecNumber>
    </recommendedName>
</protein>
<gene>
    <name evidence="14" type="primary">plsB</name>
    <name evidence="16" type="ORF">C8D97_109157</name>
</gene>
<keyword evidence="14" id="KW-0443">Lipid metabolism</keyword>
<keyword evidence="9 14" id="KW-0472">Membrane</keyword>
<evidence type="ECO:0000256" key="3">
    <source>
        <dbReference type="ARBA" id="ARBA00005189"/>
    </source>
</evidence>
<keyword evidence="12 14" id="KW-0012">Acyltransferase</keyword>
<evidence type="ECO:0000256" key="1">
    <source>
        <dbReference type="ARBA" id="ARBA00004413"/>
    </source>
</evidence>
<reference evidence="16 17" key="1">
    <citation type="submission" date="2018-05" db="EMBL/GenBank/DDBJ databases">
        <title>Genomic Encyclopedia of Type Strains, Phase IV (KMG-IV): sequencing the most valuable type-strain genomes for metagenomic binning, comparative biology and taxonomic classification.</title>
        <authorList>
            <person name="Goeker M."/>
        </authorList>
    </citation>
    <scope>NUCLEOTIDE SEQUENCE [LARGE SCALE GENOMIC DNA]</scope>
    <source>
        <strain evidence="16 17">DSM 25350</strain>
    </source>
</reference>
<dbReference type="RefSeq" id="WP_109764274.1">
    <property type="nucleotide sequence ID" value="NZ_QGGU01000009.1"/>
</dbReference>
<comment type="catalytic activity">
    <reaction evidence="13 14">
        <text>sn-glycerol 3-phosphate + an acyl-CoA = a 1-acyl-sn-glycero-3-phosphate + CoA</text>
        <dbReference type="Rhea" id="RHEA:15325"/>
        <dbReference type="ChEBI" id="CHEBI:57287"/>
        <dbReference type="ChEBI" id="CHEBI:57597"/>
        <dbReference type="ChEBI" id="CHEBI:57970"/>
        <dbReference type="ChEBI" id="CHEBI:58342"/>
        <dbReference type="EC" id="2.3.1.15"/>
    </reaction>
</comment>
<dbReference type="OrthoDB" id="335193at2"/>
<dbReference type="GO" id="GO:0005886">
    <property type="term" value="C:plasma membrane"/>
    <property type="evidence" value="ECO:0007669"/>
    <property type="project" value="UniProtKB-SubCell"/>
</dbReference>
<dbReference type="CDD" id="cd07993">
    <property type="entry name" value="LPLAT_DHAPAT-like"/>
    <property type="match status" value="1"/>
</dbReference>
<dbReference type="Proteomes" id="UP000245790">
    <property type="component" value="Unassembled WGS sequence"/>
</dbReference>
<feature type="domain" description="Phospholipid/glycerol acyltransferase" evidence="15">
    <location>
        <begin position="301"/>
        <end position="428"/>
    </location>
</feature>
<evidence type="ECO:0000256" key="8">
    <source>
        <dbReference type="ARBA" id="ARBA00022679"/>
    </source>
</evidence>
<dbReference type="PIRSF" id="PIRSF000437">
    <property type="entry name" value="GPAT_DHAPAT"/>
    <property type="match status" value="1"/>
</dbReference>
<evidence type="ECO:0000256" key="7">
    <source>
        <dbReference type="ARBA" id="ARBA00022475"/>
    </source>
</evidence>
<comment type="pathway">
    <text evidence="3">Lipid metabolism.</text>
</comment>
<comment type="pathway">
    <text evidence="2 14">Phospholipid metabolism; CDP-diacylglycerol biosynthesis; CDP-diacylglycerol from sn-glycerol 3-phosphate: step 1/3.</text>
</comment>
<dbReference type="AlphaFoldDB" id="A0A316FLL7"/>
<evidence type="ECO:0000256" key="6">
    <source>
        <dbReference type="ARBA" id="ARBA00013432"/>
    </source>
</evidence>
<comment type="subcellular location">
    <subcellularLocation>
        <location evidence="1 14">Cell membrane</location>
        <topology evidence="1 14">Peripheral membrane protein</topology>
        <orientation evidence="1 14">Cytoplasmic side</orientation>
    </subcellularLocation>
</comment>
<dbReference type="Pfam" id="PF19277">
    <property type="entry name" value="GPAT_C"/>
    <property type="match status" value="1"/>
</dbReference>
<evidence type="ECO:0000256" key="13">
    <source>
        <dbReference type="ARBA" id="ARBA00048427"/>
    </source>
</evidence>
<dbReference type="PANTHER" id="PTHR12563:SF17">
    <property type="entry name" value="DIHYDROXYACETONE PHOSPHATE ACYLTRANSFERASE"/>
    <property type="match status" value="1"/>
</dbReference>
<name>A0A316FLL7_9GAMM</name>
<dbReference type="EC" id="2.3.1.15" evidence="5 14"/>
<keyword evidence="17" id="KW-1185">Reference proteome</keyword>
<dbReference type="InterPro" id="IPR002123">
    <property type="entry name" value="Plipid/glycerol_acylTrfase"/>
</dbReference>
<dbReference type="InterPro" id="IPR022284">
    <property type="entry name" value="GPAT/DHAPAT"/>
</dbReference>
<evidence type="ECO:0000256" key="14">
    <source>
        <dbReference type="HAMAP-Rule" id="MF_00393"/>
    </source>
</evidence>
<dbReference type="GO" id="GO:0004366">
    <property type="term" value="F:glycerol-3-phosphate O-acyltransferase activity"/>
    <property type="evidence" value="ECO:0007669"/>
    <property type="project" value="UniProtKB-UniRule"/>
</dbReference>
<keyword evidence="7 14" id="KW-1003">Cell membrane</keyword>
<dbReference type="EMBL" id="QGGU01000009">
    <property type="protein sequence ID" value="PWK48606.1"/>
    <property type="molecule type" value="Genomic_DNA"/>
</dbReference>
<dbReference type="GO" id="GO:0016024">
    <property type="term" value="P:CDP-diacylglycerol biosynthetic process"/>
    <property type="evidence" value="ECO:0007669"/>
    <property type="project" value="UniProtKB-UniRule"/>
</dbReference>
<comment type="caution">
    <text evidence="16">The sequence shown here is derived from an EMBL/GenBank/DDBJ whole genome shotgun (WGS) entry which is preliminary data.</text>
</comment>
<evidence type="ECO:0000313" key="16">
    <source>
        <dbReference type="EMBL" id="PWK48606.1"/>
    </source>
</evidence>
<dbReference type="HAMAP" id="MF_00393">
    <property type="entry name" value="Glyc3P_acyltrans"/>
    <property type="match status" value="1"/>
</dbReference>
<sequence length="823" mass="93861">MMGLRSIYFSLVKQPLKWLVRIKTLPEQPVTTLDINTDQPVYYVLRTRATSSFLMLQQQCKNLGLPEPRYISKSDQTIPNGGVFFIQHKQIFGRRPSTIKKYNRQLQNLLQQHDDNMDAPQLIPVSIYWGRNPGKEKSLLRVLFTDTESATPIRKLLILLFQGRNSFMHFGQPVKLSLLSTASSAESKALKIIRTLRVYFHRQWTAAMGPLVANRKQMLTSLLANDGVIEAIKREQKKKKITANKARKQAQKYANEIASSYSYKTIRVVSRLLSWLWNKMYGGLQVYNAERVRNLASDHEIVYLPCHRSHIDYLLLSYVLYYEGLVPPHIAAGINLNFWPIGGVLRRGGAFFIRRSFSGNKLYTAVFNAYFHALLDKGVPVEFFPEGGRSRTGRLLQPKTGMMGMMIQNYLKGCRKPIMIVPVYVGYERMMEGKSYISEMQGAKKKKESMGQLLKVRNQLKQRYGKVYVNFAEPIDLESWLTEHCPQKTTHNHDSSERPSWLSDVALKLGEENMTRINQSVVVNCVNLVSLILLSTPRHTLGKQELENQLALYLSLLKSVSYSDDMQLSDDNVANLIEEAKLLGAINEFENPMGNLCQIPERSAVLFTYYRNNIIHLFALPALIASCFRHSSSLKSVELVAKCKALYPLLKRELFLQYSDDQLSEVIDQYVEEFCNKNILNKSGDEIFRPDINSDEFSQLILLADTLKETLERYGITLTLLATHAGQKAISRGQLETQSQKLAQRISALYNIYAPESFDKSLFQQIVGTLRRNGLIANGEGGDLIISGSVPDIQHLVMSMLGQSTREGLLKTARWAMVKWRQD</sequence>
<proteinExistence type="inferred from homology"/>
<comment type="domain">
    <text evidence="14">The HXXXXD motif is essential for acyltransferase activity and may constitute the binding site for the phosphate moiety of the glycerol-3-phosphate.</text>
</comment>
<evidence type="ECO:0000256" key="10">
    <source>
        <dbReference type="ARBA" id="ARBA00023209"/>
    </source>
</evidence>
<dbReference type="SUPFAM" id="SSF69593">
    <property type="entry name" value="Glycerol-3-phosphate (1)-acyltransferase"/>
    <property type="match status" value="1"/>
</dbReference>
<keyword evidence="10 14" id="KW-0594">Phospholipid biosynthesis</keyword>
<evidence type="ECO:0000256" key="9">
    <source>
        <dbReference type="ARBA" id="ARBA00023136"/>
    </source>
</evidence>
<dbReference type="NCBIfam" id="NF003441">
    <property type="entry name" value="PRK04974.1"/>
    <property type="match status" value="1"/>
</dbReference>
<evidence type="ECO:0000256" key="4">
    <source>
        <dbReference type="ARBA" id="ARBA00007937"/>
    </source>
</evidence>
<comment type="similarity">
    <text evidence="4 14">Belongs to the GPAT/DAPAT family.</text>
</comment>
<keyword evidence="14" id="KW-0444">Lipid biosynthesis</keyword>
<evidence type="ECO:0000256" key="11">
    <source>
        <dbReference type="ARBA" id="ARBA00023264"/>
    </source>
</evidence>
<organism evidence="16 17">
    <name type="scientific">Pleionea mediterranea</name>
    <dbReference type="NCBI Taxonomy" id="523701"/>
    <lineage>
        <taxon>Bacteria</taxon>
        <taxon>Pseudomonadati</taxon>
        <taxon>Pseudomonadota</taxon>
        <taxon>Gammaproteobacteria</taxon>
        <taxon>Oceanospirillales</taxon>
        <taxon>Pleioneaceae</taxon>
        <taxon>Pleionea</taxon>
    </lineage>
</organism>
<dbReference type="PANTHER" id="PTHR12563">
    <property type="entry name" value="GLYCEROL-3-PHOSPHATE ACYLTRANSFERASE"/>
    <property type="match status" value="1"/>
</dbReference>
<keyword evidence="11 14" id="KW-1208">Phospholipid metabolism</keyword>
<dbReference type="PIRSF" id="PIRSF500064">
    <property type="entry name" value="GPAT"/>
    <property type="match status" value="1"/>
</dbReference>
<dbReference type="Pfam" id="PF01553">
    <property type="entry name" value="Acyltransferase"/>
    <property type="match status" value="1"/>
</dbReference>
<dbReference type="InterPro" id="IPR028354">
    <property type="entry name" value="GPAT_PlsB"/>
</dbReference>
<dbReference type="SMART" id="SM00563">
    <property type="entry name" value="PlsC"/>
    <property type="match status" value="1"/>
</dbReference>
<evidence type="ECO:0000256" key="5">
    <source>
        <dbReference type="ARBA" id="ARBA00013113"/>
    </source>
</evidence>